<name>A0A3R6IJV1_9BACT</name>
<organism evidence="1 2">
    <name type="scientific">Segatella copri</name>
    <dbReference type="NCBI Taxonomy" id="165179"/>
    <lineage>
        <taxon>Bacteria</taxon>
        <taxon>Pseudomonadati</taxon>
        <taxon>Bacteroidota</taxon>
        <taxon>Bacteroidia</taxon>
        <taxon>Bacteroidales</taxon>
        <taxon>Prevotellaceae</taxon>
        <taxon>Segatella</taxon>
    </lineage>
</organism>
<dbReference type="EMBL" id="QRNB01000157">
    <property type="protein sequence ID" value="RHK06311.1"/>
    <property type="molecule type" value="Genomic_DNA"/>
</dbReference>
<comment type="caution">
    <text evidence="1">The sequence shown here is derived from an EMBL/GenBank/DDBJ whole genome shotgun (WGS) entry which is preliminary data.</text>
</comment>
<gene>
    <name evidence="1" type="ORF">DW079_14530</name>
</gene>
<dbReference type="Proteomes" id="UP000286211">
    <property type="component" value="Unassembled WGS sequence"/>
</dbReference>
<accession>A0A3R6IJV1</accession>
<proteinExistence type="predicted"/>
<feature type="non-terminal residue" evidence="1">
    <location>
        <position position="1"/>
    </location>
</feature>
<evidence type="ECO:0000313" key="1">
    <source>
        <dbReference type="EMBL" id="RHK06311.1"/>
    </source>
</evidence>
<reference evidence="1 2" key="1">
    <citation type="submission" date="2018-08" db="EMBL/GenBank/DDBJ databases">
        <title>A genome reference for cultivated species of the human gut microbiota.</title>
        <authorList>
            <person name="Zou Y."/>
            <person name="Xue W."/>
            <person name="Luo G."/>
        </authorList>
    </citation>
    <scope>NUCLEOTIDE SEQUENCE [LARGE SCALE GENOMIC DNA]</scope>
    <source>
        <strain evidence="1 2">AF46-2NS</strain>
    </source>
</reference>
<evidence type="ECO:0000313" key="2">
    <source>
        <dbReference type="Proteomes" id="UP000286211"/>
    </source>
</evidence>
<protein>
    <submittedName>
        <fullName evidence="1">AAA family ATPase</fullName>
    </submittedName>
</protein>
<dbReference type="Pfam" id="PF08011">
    <property type="entry name" value="PDDEXK_9"/>
    <property type="match status" value="1"/>
</dbReference>
<dbReference type="InterPro" id="IPR012547">
    <property type="entry name" value="PDDEXK_9"/>
</dbReference>
<sequence length="83" mass="9576">YADIFLSPLCDIYKDMVDSYIIELKYSKSQTTDEQVKKLFEEASAQISRYADSDMVREAVKTTKLHKLVVIYRGAEMVACEEI</sequence>
<dbReference type="AlphaFoldDB" id="A0A3R6IJV1"/>